<feature type="transmembrane region" description="Helical" evidence="1">
    <location>
        <begin position="5"/>
        <end position="24"/>
    </location>
</feature>
<evidence type="ECO:0000313" key="2">
    <source>
        <dbReference type="EMBL" id="QHT17575.1"/>
    </source>
</evidence>
<name>A0A6C0DPT2_9ZZZZ</name>
<sequence>MEYYLVSLVISVLIFIFIYDNKPLVDEYGNLTGEKTSITSTNNIILFLIVYIVSTILSFYIFTASSSLSSFYPSFLSNILTIPEAVTNYENYENIDEIDPKILSKITDNIDIGFGPIENENE</sequence>
<keyword evidence="1" id="KW-0812">Transmembrane</keyword>
<proteinExistence type="predicted"/>
<reference evidence="2" key="1">
    <citation type="journal article" date="2020" name="Nature">
        <title>Giant virus diversity and host interactions through global metagenomics.</title>
        <authorList>
            <person name="Schulz F."/>
            <person name="Roux S."/>
            <person name="Paez-Espino D."/>
            <person name="Jungbluth S."/>
            <person name="Walsh D.A."/>
            <person name="Denef V.J."/>
            <person name="McMahon K.D."/>
            <person name="Konstantinidis K.T."/>
            <person name="Eloe-Fadrosh E.A."/>
            <person name="Kyrpides N.C."/>
            <person name="Woyke T."/>
        </authorList>
    </citation>
    <scope>NUCLEOTIDE SEQUENCE</scope>
    <source>
        <strain evidence="2">GVMAG-M-3300023174-30</strain>
    </source>
</reference>
<accession>A0A6C0DPT2</accession>
<feature type="transmembrane region" description="Helical" evidence="1">
    <location>
        <begin position="44"/>
        <end position="62"/>
    </location>
</feature>
<dbReference type="EMBL" id="MN739643">
    <property type="protein sequence ID" value="QHT17575.1"/>
    <property type="molecule type" value="Genomic_DNA"/>
</dbReference>
<keyword evidence="1" id="KW-0472">Membrane</keyword>
<dbReference type="AlphaFoldDB" id="A0A6C0DPT2"/>
<evidence type="ECO:0000256" key="1">
    <source>
        <dbReference type="SAM" id="Phobius"/>
    </source>
</evidence>
<protein>
    <submittedName>
        <fullName evidence="2">Uncharacterized protein</fullName>
    </submittedName>
</protein>
<keyword evidence="1" id="KW-1133">Transmembrane helix</keyword>
<organism evidence="2">
    <name type="scientific">viral metagenome</name>
    <dbReference type="NCBI Taxonomy" id="1070528"/>
    <lineage>
        <taxon>unclassified sequences</taxon>
        <taxon>metagenomes</taxon>
        <taxon>organismal metagenomes</taxon>
    </lineage>
</organism>